<keyword evidence="5 6" id="KW-0472">Membrane</keyword>
<comment type="subcellular location">
    <subcellularLocation>
        <location evidence="1">Membrane</location>
        <topology evidence="1">Multi-pass membrane protein</topology>
    </subcellularLocation>
</comment>
<dbReference type="KEGG" id="rxy:Rxyl_1894"/>
<feature type="transmembrane region" description="Helical" evidence="6">
    <location>
        <begin position="30"/>
        <end position="47"/>
    </location>
</feature>
<evidence type="ECO:0000256" key="1">
    <source>
        <dbReference type="ARBA" id="ARBA00004141"/>
    </source>
</evidence>
<dbReference type="PhylomeDB" id="Q1AUT4"/>
<dbReference type="InterPro" id="IPR051611">
    <property type="entry name" value="ECF_transporter_component"/>
</dbReference>
<evidence type="ECO:0000313" key="7">
    <source>
        <dbReference type="EMBL" id="ABG04844.1"/>
    </source>
</evidence>
<name>Q1AUT4_RUBXD</name>
<keyword evidence="4 6" id="KW-1133">Transmembrane helix</keyword>
<evidence type="ECO:0000256" key="4">
    <source>
        <dbReference type="ARBA" id="ARBA00022989"/>
    </source>
</evidence>
<feature type="transmembrane region" description="Helical" evidence="6">
    <location>
        <begin position="93"/>
        <end position="115"/>
    </location>
</feature>
<dbReference type="GO" id="GO:0005886">
    <property type="term" value="C:plasma membrane"/>
    <property type="evidence" value="ECO:0007669"/>
    <property type="project" value="UniProtKB-ARBA"/>
</dbReference>
<dbReference type="HOGENOM" id="CLU_056469_2_3_11"/>
<dbReference type="CDD" id="cd16914">
    <property type="entry name" value="EcfT"/>
    <property type="match status" value="1"/>
</dbReference>
<keyword evidence="8" id="KW-1185">Reference proteome</keyword>
<dbReference type="PANTHER" id="PTHR34857:SF2">
    <property type="entry name" value="SLL0384 PROTEIN"/>
    <property type="match status" value="1"/>
</dbReference>
<dbReference type="EMBL" id="CP000386">
    <property type="protein sequence ID" value="ABG04844.1"/>
    <property type="molecule type" value="Genomic_DNA"/>
</dbReference>
<gene>
    <name evidence="7" type="ordered locus">Rxyl_1894</name>
</gene>
<dbReference type="PANTHER" id="PTHR34857">
    <property type="entry name" value="SLL0384 PROTEIN"/>
    <property type="match status" value="1"/>
</dbReference>
<reference evidence="7 8" key="1">
    <citation type="submission" date="2006-06" db="EMBL/GenBank/DDBJ databases">
        <title>Complete sequence of Rubrobacter xylanophilus DSM 9941.</title>
        <authorList>
            <consortium name="US DOE Joint Genome Institute"/>
            <person name="Copeland A."/>
            <person name="Lucas S."/>
            <person name="Lapidus A."/>
            <person name="Barry K."/>
            <person name="Detter J.C."/>
            <person name="Glavina del Rio T."/>
            <person name="Hammon N."/>
            <person name="Israni S."/>
            <person name="Dalin E."/>
            <person name="Tice H."/>
            <person name="Pitluck S."/>
            <person name="Munk A.C."/>
            <person name="Brettin T."/>
            <person name="Bruce D."/>
            <person name="Han C."/>
            <person name="Tapia R."/>
            <person name="Gilna P."/>
            <person name="Schmutz J."/>
            <person name="Larimer F."/>
            <person name="Land M."/>
            <person name="Hauser L."/>
            <person name="Kyrpides N."/>
            <person name="Lykidis A."/>
            <person name="da Costa M.S."/>
            <person name="Rainey F.A."/>
            <person name="Empadinhas N."/>
            <person name="Jolivet E."/>
            <person name="Battista J.R."/>
            <person name="Richardson P."/>
        </authorList>
    </citation>
    <scope>NUCLEOTIDE SEQUENCE [LARGE SCALE GENOMIC DNA]</scope>
    <source>
        <strain evidence="8">DSM 9941 / JCM 11954 / NBRC 16129 / PRD-1</strain>
    </source>
</reference>
<dbReference type="Pfam" id="PF02361">
    <property type="entry name" value="CbiQ"/>
    <property type="match status" value="1"/>
</dbReference>
<dbReference type="Proteomes" id="UP000006637">
    <property type="component" value="Chromosome"/>
</dbReference>
<feature type="transmembrane region" description="Helical" evidence="6">
    <location>
        <begin position="225"/>
        <end position="243"/>
    </location>
</feature>
<sequence>MVHRLNPVTKLVLAGSLVIIAFLLPDYRGPLLMTLLLLGIAVSAGIFRQLIVAVGVVATPLAIALLTIHGLFYPGNRTPLVSLGPATFWEEGLQYALLILFRLLVLITAILPVMLTTYPKKMTIALIEKGLSPKLAYVFMASLQFIPDMQRRAKAISEAQQARGLDIKASLWKRFRALIAMMVPLLTGALIAAETRSLALEARGFNRKGARTYLFDVPDPGVERVLRWAAVVVVLAAMVWKVAV</sequence>
<accession>Q1AUT4</accession>
<evidence type="ECO:0000256" key="5">
    <source>
        <dbReference type="ARBA" id="ARBA00023136"/>
    </source>
</evidence>
<organism evidence="7 8">
    <name type="scientific">Rubrobacter xylanophilus (strain DSM 9941 / JCM 11954 / NBRC 16129 / PRD-1)</name>
    <dbReference type="NCBI Taxonomy" id="266117"/>
    <lineage>
        <taxon>Bacteria</taxon>
        <taxon>Bacillati</taxon>
        <taxon>Actinomycetota</taxon>
        <taxon>Rubrobacteria</taxon>
        <taxon>Rubrobacterales</taxon>
        <taxon>Rubrobacteraceae</taxon>
        <taxon>Rubrobacter</taxon>
    </lineage>
</organism>
<protein>
    <submittedName>
        <fullName evidence="7">Cobalt transport protein</fullName>
    </submittedName>
</protein>
<proteinExistence type="predicted"/>
<feature type="transmembrane region" description="Helical" evidence="6">
    <location>
        <begin position="175"/>
        <end position="193"/>
    </location>
</feature>
<keyword evidence="3 6" id="KW-0812">Transmembrane</keyword>
<feature type="transmembrane region" description="Helical" evidence="6">
    <location>
        <begin position="54"/>
        <end position="73"/>
    </location>
</feature>
<dbReference type="eggNOG" id="COG0619">
    <property type="taxonomic scope" value="Bacteria"/>
</dbReference>
<keyword evidence="2" id="KW-1003">Cell membrane</keyword>
<dbReference type="AlphaFoldDB" id="Q1AUT4"/>
<evidence type="ECO:0000313" key="8">
    <source>
        <dbReference type="Proteomes" id="UP000006637"/>
    </source>
</evidence>
<dbReference type="InterPro" id="IPR003339">
    <property type="entry name" value="ABC/ECF_trnsptr_transmembrane"/>
</dbReference>
<evidence type="ECO:0000256" key="6">
    <source>
        <dbReference type="SAM" id="Phobius"/>
    </source>
</evidence>
<evidence type="ECO:0000256" key="2">
    <source>
        <dbReference type="ARBA" id="ARBA00022475"/>
    </source>
</evidence>
<evidence type="ECO:0000256" key="3">
    <source>
        <dbReference type="ARBA" id="ARBA00022692"/>
    </source>
</evidence>
<dbReference type="STRING" id="266117.Rxyl_1894"/>
<feature type="transmembrane region" description="Helical" evidence="6">
    <location>
        <begin position="7"/>
        <end position="24"/>
    </location>
</feature>